<feature type="region of interest" description="Disordered" evidence="4">
    <location>
        <begin position="1"/>
        <end position="23"/>
    </location>
</feature>
<evidence type="ECO:0000313" key="6">
    <source>
        <dbReference type="EMBL" id="GBB86406.1"/>
    </source>
</evidence>
<dbReference type="CDD" id="cd00198">
    <property type="entry name" value="vWFA"/>
    <property type="match status" value="1"/>
</dbReference>
<dbReference type="Proteomes" id="UP000247702">
    <property type="component" value="Unassembled WGS sequence"/>
</dbReference>
<dbReference type="InterPro" id="IPR052969">
    <property type="entry name" value="Thr-specific_kinase-like"/>
</dbReference>
<keyword evidence="1" id="KW-0723">Serine/threonine-protein kinase</keyword>
<dbReference type="GO" id="GO:0004674">
    <property type="term" value="F:protein serine/threonine kinase activity"/>
    <property type="evidence" value="ECO:0007669"/>
    <property type="project" value="UniProtKB-KW"/>
</dbReference>
<evidence type="ECO:0000259" key="5">
    <source>
        <dbReference type="PROSITE" id="PS51158"/>
    </source>
</evidence>
<dbReference type="EMBL" id="BLAL01000229">
    <property type="protein sequence ID" value="GES94012.1"/>
    <property type="molecule type" value="Genomic_DNA"/>
</dbReference>
<dbReference type="Gene3D" id="3.30.200.20">
    <property type="entry name" value="Phosphorylase Kinase, domain 1"/>
    <property type="match status" value="1"/>
</dbReference>
<organism evidence="6 8">
    <name type="scientific">Rhizophagus clarus</name>
    <dbReference type="NCBI Taxonomy" id="94130"/>
    <lineage>
        <taxon>Eukaryota</taxon>
        <taxon>Fungi</taxon>
        <taxon>Fungi incertae sedis</taxon>
        <taxon>Mucoromycota</taxon>
        <taxon>Glomeromycotina</taxon>
        <taxon>Glomeromycetes</taxon>
        <taxon>Glomerales</taxon>
        <taxon>Glomeraceae</taxon>
        <taxon>Rhizophagus</taxon>
    </lineage>
</organism>
<dbReference type="GO" id="GO:0005524">
    <property type="term" value="F:ATP binding"/>
    <property type="evidence" value="ECO:0007669"/>
    <property type="project" value="InterPro"/>
</dbReference>
<evidence type="ECO:0000256" key="1">
    <source>
        <dbReference type="ARBA" id="ARBA00022527"/>
    </source>
</evidence>
<dbReference type="STRING" id="94130.A0A2Z6R157"/>
<dbReference type="InterPro" id="IPR004166">
    <property type="entry name" value="a-kinase_dom"/>
</dbReference>
<proteinExistence type="predicted"/>
<reference evidence="7" key="2">
    <citation type="submission" date="2019-10" db="EMBL/GenBank/DDBJ databases">
        <title>Conservation and host-specific expression of non-tandemly repeated heterogenous ribosome RNA gene in arbuscular mycorrhizal fungi.</title>
        <authorList>
            <person name="Maeda T."/>
            <person name="Kobayashi Y."/>
            <person name="Nakagawa T."/>
            <person name="Ezawa T."/>
            <person name="Yamaguchi K."/>
            <person name="Bino T."/>
            <person name="Nishimoto Y."/>
            <person name="Shigenobu S."/>
            <person name="Kawaguchi M."/>
        </authorList>
    </citation>
    <scope>NUCLEOTIDE SEQUENCE</scope>
    <source>
        <strain evidence="7">HR1</strain>
    </source>
</reference>
<evidence type="ECO:0000256" key="4">
    <source>
        <dbReference type="SAM" id="MobiDB-lite"/>
    </source>
</evidence>
<name>A0A2Z6R157_9GLOM</name>
<keyword evidence="3 7" id="KW-0418">Kinase</keyword>
<feature type="domain" description="Alpha-type protein kinase" evidence="5">
    <location>
        <begin position="349"/>
        <end position="580"/>
    </location>
</feature>
<dbReference type="InterPro" id="IPR036465">
    <property type="entry name" value="vWFA_dom_sf"/>
</dbReference>
<dbReference type="Proteomes" id="UP000615446">
    <property type="component" value="Unassembled WGS sequence"/>
</dbReference>
<gene>
    <name evidence="7" type="ORF">RCL2_002075400</name>
    <name evidence="6" type="ORF">RclHR1_12840004</name>
</gene>
<dbReference type="AlphaFoldDB" id="A0A2Z6R157"/>
<dbReference type="SUPFAM" id="SSF53300">
    <property type="entry name" value="vWA-like"/>
    <property type="match status" value="1"/>
</dbReference>
<dbReference type="SMART" id="SM00811">
    <property type="entry name" value="Alpha_kinase"/>
    <property type="match status" value="1"/>
</dbReference>
<evidence type="ECO:0000256" key="2">
    <source>
        <dbReference type="ARBA" id="ARBA00022679"/>
    </source>
</evidence>
<dbReference type="Gene3D" id="3.20.200.10">
    <property type="entry name" value="MHCK/EF2 kinase"/>
    <property type="match status" value="1"/>
</dbReference>
<evidence type="ECO:0000313" key="7">
    <source>
        <dbReference type="EMBL" id="GES94012.1"/>
    </source>
</evidence>
<dbReference type="PANTHER" id="PTHR47763:SF4">
    <property type="entry name" value="ALPHA-PROTEIN KINASE VWKA"/>
    <property type="match status" value="1"/>
</dbReference>
<keyword evidence="8" id="KW-1185">Reference proteome</keyword>
<dbReference type="Gene3D" id="3.40.50.410">
    <property type="entry name" value="von Willebrand factor, type A domain"/>
    <property type="match status" value="1"/>
</dbReference>
<dbReference type="Pfam" id="PF02816">
    <property type="entry name" value="Alpha_kinase"/>
    <property type="match status" value="1"/>
</dbReference>
<protein>
    <submittedName>
        <fullName evidence="7">Kinase-like domain-containing protein</fullName>
    </submittedName>
</protein>
<evidence type="ECO:0000313" key="8">
    <source>
        <dbReference type="Proteomes" id="UP000247702"/>
    </source>
</evidence>
<accession>A0A2Z6R157</accession>
<dbReference type="SUPFAM" id="SSF56112">
    <property type="entry name" value="Protein kinase-like (PK-like)"/>
    <property type="match status" value="1"/>
</dbReference>
<dbReference type="InterPro" id="IPR011009">
    <property type="entry name" value="Kinase-like_dom_sf"/>
</dbReference>
<evidence type="ECO:0000256" key="3">
    <source>
        <dbReference type="ARBA" id="ARBA00022777"/>
    </source>
</evidence>
<feature type="compositionally biased region" description="Low complexity" evidence="4">
    <location>
        <begin position="14"/>
        <end position="23"/>
    </location>
</feature>
<keyword evidence="2" id="KW-0808">Transferase</keyword>
<comment type="caution">
    <text evidence="6">The sequence shown here is derived from an EMBL/GenBank/DDBJ whole genome shotgun (WGS) entry which is preliminary data.</text>
</comment>
<dbReference type="EMBL" id="BEXD01000318">
    <property type="protein sequence ID" value="GBB86406.1"/>
    <property type="molecule type" value="Genomic_DNA"/>
</dbReference>
<dbReference type="PANTHER" id="PTHR47763">
    <property type="entry name" value="ALPHA-PROTEIN KINASE VWKA"/>
    <property type="match status" value="1"/>
</dbReference>
<dbReference type="PROSITE" id="PS51158">
    <property type="entry name" value="ALPHA_KINASE"/>
    <property type="match status" value="1"/>
</dbReference>
<dbReference type="OrthoDB" id="301415at2759"/>
<sequence>MSKWFCNSKKNANTQSSDTTSISSLPSSLVHDLDKLNITEERLKRYTDEANILSSETSNTTSTVNMDDDLKTKAILIREKAVSKALNNIKSSMKVDLCFVLDCTSSMKPHIAAAKDCMSHVLNYIIHTNPNIKLRVGFCGYRDHNNKSDRLQIFDFTDQYEKFTHYMKNVIPASSENNDGPEDVLGGLNEAITQMNWQNNTRVLLHICDYPPHGRRFTTLRDNYPNGDPNGLTAESVLKTMQSKNILYFFGKIRNHTEKMLQIFRNIIGEFPIFDLVGGDPIKLIEQFVKATSSSITYAVSLTSTIGSNSKDIYSLKQSKLDLNQNKPDWNTLPIQKGVIMWYFIPDTLDEIKNPNYFNKSNLFSESLSFKIAQQPFSAGVEKCAYFALDFKSSTIPFTSFIIKQQTREMVIKEYIHVGQNDPFEKYLEAVEVSTVAYFLSIEFNWYAERKKIPKINFLNVKLLRCGTIDFRTRYYTIEPKLQYTEYKRFNANTGVITEFRPTLEAFVHFTYEYTEGYLVVCDLQGVELSDEFLLTDPAIHCIDTLRFGRTNFGKEGINQCFLANHRCNDICKKLKLKHIDNESSENVA</sequence>
<reference evidence="6 8" key="1">
    <citation type="submission" date="2017-11" db="EMBL/GenBank/DDBJ databases">
        <title>The genome of Rhizophagus clarus HR1 reveals common genetic basis of auxotrophy among arbuscular mycorrhizal fungi.</title>
        <authorList>
            <person name="Kobayashi Y."/>
        </authorList>
    </citation>
    <scope>NUCLEOTIDE SEQUENCE [LARGE SCALE GENOMIC DNA]</scope>
    <source>
        <strain evidence="6 8">HR1</strain>
    </source>
</reference>